<dbReference type="GO" id="GO:0016120">
    <property type="term" value="P:carotene biosynthetic process"/>
    <property type="evidence" value="ECO:0007669"/>
    <property type="project" value="TreeGrafter"/>
</dbReference>
<dbReference type="AlphaFoldDB" id="A0A445KKH8"/>
<dbReference type="EMBL" id="QZWG01000005">
    <property type="protein sequence ID" value="RZC11257.1"/>
    <property type="molecule type" value="Genomic_DNA"/>
</dbReference>
<evidence type="ECO:0000313" key="2">
    <source>
        <dbReference type="Proteomes" id="UP000289340"/>
    </source>
</evidence>
<dbReference type="InterPro" id="IPR051205">
    <property type="entry name" value="UbiH/COQ6_monooxygenase"/>
</dbReference>
<dbReference type="SUPFAM" id="SSF51905">
    <property type="entry name" value="FAD/NAD(P)-binding domain"/>
    <property type="match status" value="1"/>
</dbReference>
<keyword evidence="2" id="KW-1185">Reference proteome</keyword>
<comment type="caution">
    <text evidence="1">The sequence shown here is derived from an EMBL/GenBank/DDBJ whole genome shotgun (WGS) entry which is preliminary data.</text>
</comment>
<accession>A0A445KKH8</accession>
<dbReference type="PANTHER" id="PTHR43876:SF7">
    <property type="entry name" value="UBIQUINONE BIOSYNTHESIS MONOOXYGENASE COQ6, MITOCHONDRIAL"/>
    <property type="match status" value="1"/>
</dbReference>
<dbReference type="InterPro" id="IPR036188">
    <property type="entry name" value="FAD/NAD-bd_sf"/>
</dbReference>
<name>A0A445KKH8_GLYSO</name>
<organism evidence="1 2">
    <name type="scientific">Glycine soja</name>
    <name type="common">Wild soybean</name>
    <dbReference type="NCBI Taxonomy" id="3848"/>
    <lineage>
        <taxon>Eukaryota</taxon>
        <taxon>Viridiplantae</taxon>
        <taxon>Streptophyta</taxon>
        <taxon>Embryophyta</taxon>
        <taxon>Tracheophyta</taxon>
        <taxon>Spermatophyta</taxon>
        <taxon>Magnoliopsida</taxon>
        <taxon>eudicotyledons</taxon>
        <taxon>Gunneridae</taxon>
        <taxon>Pentapetalae</taxon>
        <taxon>rosids</taxon>
        <taxon>fabids</taxon>
        <taxon>Fabales</taxon>
        <taxon>Fabaceae</taxon>
        <taxon>Papilionoideae</taxon>
        <taxon>50 kb inversion clade</taxon>
        <taxon>NPAAA clade</taxon>
        <taxon>indigoferoid/millettioid clade</taxon>
        <taxon>Phaseoleae</taxon>
        <taxon>Glycine</taxon>
        <taxon>Glycine subgen. Soja</taxon>
    </lineage>
</organism>
<reference evidence="1 2" key="1">
    <citation type="submission" date="2018-09" db="EMBL/GenBank/DDBJ databases">
        <title>A high-quality reference genome of wild soybean provides a powerful tool to mine soybean genomes.</title>
        <authorList>
            <person name="Xie M."/>
            <person name="Chung C.Y.L."/>
            <person name="Li M.-W."/>
            <person name="Wong F.-L."/>
            <person name="Chan T.-F."/>
            <person name="Lam H.-M."/>
        </authorList>
    </citation>
    <scope>NUCLEOTIDE SEQUENCE [LARGE SCALE GENOMIC DNA]</scope>
    <source>
        <strain evidence="2">cv. W05</strain>
        <tissue evidence="1">Hypocotyl of etiolated seedlings</tissue>
    </source>
</reference>
<feature type="non-terminal residue" evidence="1">
    <location>
        <position position="134"/>
    </location>
</feature>
<dbReference type="Gene3D" id="3.50.50.60">
    <property type="entry name" value="FAD/NAD(P)-binding domain"/>
    <property type="match status" value="1"/>
</dbReference>
<evidence type="ECO:0000313" key="1">
    <source>
        <dbReference type="EMBL" id="RZC11257.1"/>
    </source>
</evidence>
<dbReference type="GO" id="GO:0016123">
    <property type="term" value="P:xanthophyll biosynthetic process"/>
    <property type="evidence" value="ECO:0007669"/>
    <property type="project" value="TreeGrafter"/>
</dbReference>
<dbReference type="GO" id="GO:0005739">
    <property type="term" value="C:mitochondrion"/>
    <property type="evidence" value="ECO:0007669"/>
    <property type="project" value="TreeGrafter"/>
</dbReference>
<feature type="non-terminal residue" evidence="1">
    <location>
        <position position="1"/>
    </location>
</feature>
<protein>
    <submittedName>
        <fullName evidence="1">Uncharacterized protein</fullName>
    </submittedName>
</protein>
<dbReference type="Proteomes" id="UP000289340">
    <property type="component" value="Chromosome 5"/>
</dbReference>
<gene>
    <name evidence="1" type="ORF">D0Y65_011453</name>
</gene>
<dbReference type="PANTHER" id="PTHR43876">
    <property type="entry name" value="UBIQUINONE BIOSYNTHESIS MONOOXYGENASE COQ6, MITOCHONDRIAL"/>
    <property type="match status" value="1"/>
</dbReference>
<sequence>GSVCFNAKERSLSHGAKLQLSDGNSIYAKLVVGTDGGKSHVRELARIKTTRWNHSQNAIICTRYHSLLHQETPCPQGGRYLRVQSSSPKSKWLAVPPLDCCPMKLVEEIALKLWDPGGVLVWSSGRQGGFWPLV</sequence>
<proteinExistence type="predicted"/>